<gene>
    <name evidence="1" type="ORF">GPM918_LOCUS36476</name>
    <name evidence="2" type="ORF">SRO942_LOCUS37213</name>
</gene>
<reference evidence="1" key="1">
    <citation type="submission" date="2021-02" db="EMBL/GenBank/DDBJ databases">
        <authorList>
            <person name="Nowell W R."/>
        </authorList>
    </citation>
    <scope>NUCLEOTIDE SEQUENCE</scope>
</reference>
<sequence length="141" mass="16156">MAYVQRNEYDIKKTGRSVTVADNDVAKFTSLSEQEQRLVFVLCGTLSPDLFDDKCIFQSDALCGDTANEFYEIGQVKSQLLAVQSIVIAGRTRQVNKIMTYKPIWMKNYYIDPMLRLARRFSPAQRQQAAVTSRRSKSRCI</sequence>
<evidence type="ECO:0000313" key="3">
    <source>
        <dbReference type="Proteomes" id="UP000663829"/>
    </source>
</evidence>
<dbReference type="Proteomes" id="UP000681722">
    <property type="component" value="Unassembled WGS sequence"/>
</dbReference>
<dbReference type="EMBL" id="CAJNOQ010022089">
    <property type="protein sequence ID" value="CAF1496195.1"/>
    <property type="molecule type" value="Genomic_DNA"/>
</dbReference>
<dbReference type="EMBL" id="CAJOBC010087593">
    <property type="protein sequence ID" value="CAF4358596.1"/>
    <property type="molecule type" value="Genomic_DNA"/>
</dbReference>
<evidence type="ECO:0000313" key="1">
    <source>
        <dbReference type="EMBL" id="CAF1496195.1"/>
    </source>
</evidence>
<dbReference type="OrthoDB" id="661148at2759"/>
<comment type="caution">
    <text evidence="1">The sequence shown here is derived from an EMBL/GenBank/DDBJ whole genome shotgun (WGS) entry which is preliminary data.</text>
</comment>
<accession>A0A815SYR4</accession>
<organism evidence="1 3">
    <name type="scientific">Didymodactylos carnosus</name>
    <dbReference type="NCBI Taxonomy" id="1234261"/>
    <lineage>
        <taxon>Eukaryota</taxon>
        <taxon>Metazoa</taxon>
        <taxon>Spiralia</taxon>
        <taxon>Gnathifera</taxon>
        <taxon>Rotifera</taxon>
        <taxon>Eurotatoria</taxon>
        <taxon>Bdelloidea</taxon>
        <taxon>Philodinida</taxon>
        <taxon>Philodinidae</taxon>
        <taxon>Didymodactylos</taxon>
    </lineage>
</organism>
<dbReference type="AlphaFoldDB" id="A0A815SYR4"/>
<evidence type="ECO:0000313" key="2">
    <source>
        <dbReference type="EMBL" id="CAF4358596.1"/>
    </source>
</evidence>
<feature type="non-terminal residue" evidence="1">
    <location>
        <position position="1"/>
    </location>
</feature>
<dbReference type="Proteomes" id="UP000663829">
    <property type="component" value="Unassembled WGS sequence"/>
</dbReference>
<name>A0A815SYR4_9BILA</name>
<keyword evidence="3" id="KW-1185">Reference proteome</keyword>
<proteinExistence type="predicted"/>
<protein>
    <submittedName>
        <fullName evidence="1">Uncharacterized protein</fullName>
    </submittedName>
</protein>